<evidence type="ECO:0000313" key="10">
    <source>
        <dbReference type="Proteomes" id="UP001472677"/>
    </source>
</evidence>
<feature type="compositionally biased region" description="Polar residues" evidence="7">
    <location>
        <begin position="551"/>
        <end position="562"/>
    </location>
</feature>
<feature type="region of interest" description="Disordered" evidence="7">
    <location>
        <begin position="535"/>
        <end position="577"/>
    </location>
</feature>
<feature type="region of interest" description="Disordered" evidence="7">
    <location>
        <begin position="652"/>
        <end position="891"/>
    </location>
</feature>
<dbReference type="EMBL" id="JBBPBM010000006">
    <property type="protein sequence ID" value="KAK8579064.1"/>
    <property type="molecule type" value="Genomic_DNA"/>
</dbReference>
<sequence length="911" mass="100602">MDLEVVGRHALLFDDDAMASFINSPEALVDWNSLSIDRYDVRHLLSGPPPPRKRRRHLPSPSVTSDDMLESDLDRERFLDLPPPSPELPYQQDGDNDEEPAASGGLYNAVSFSYGNTGESNEQKDADVESSFRPPFPVPETLLQNLMLGAQMQFFFPFDLMTRPPTEKVHQIMARTALFVSKHGGQSEIVLRVKQGDNPTFGFLMPDHLLHSYFRFLVDHQELLSSNSVDEGKADGAHDQAGSDRGGALSLLGTVYGSGEDEDGETENATEVKRKESVGSEVAIDKTSTDGPEQKESSLSVNRKDDMVTKHSTPLKEKASVIKRNRSLITVKAGTTTGLKKDSDATAAEKSRASSLPPTSKVELPVVEPPSDLKRVVDKIVEFILRNGRQFEAVLVEQDVKHGRFPFLLPSNLYHPYYLEALQKAEKSKLPGKAFVSEKHDSSGHGVEKKAASSRESDSASVGSDIPYNSDRKEKFKMVISKSKKDGQDPPSKASQPQIGVSVDAAAAAAILQAATRGIKKPNLEILSKTSLNGISPVPSSEGGHAPSFGSFHSSQPQSSEQKPGHKREPSVSGPVANAIAKTAAIAAASEADSSEACLTKEEKLKAERLKRAKMFTALIKSGSAPLKTEALRGLSAEPPNLGVCGSVVEGGLGKEREGSSVALDVDTCNKIEKHEKMNSGIDNNERRSKRKYRSRSKRHEADSEQEEQEEEREEKLMDGHSGKQRLHHHSRDRRKHRKRHSSSKHRDSRHRHKHKHDSSTDDERSHNHSRNRRKRDTSLDTEHPRPGCGNKPSGPSEDEHQPSEHRHKYDSGDEYQRSRHRRKHHRSSDDEYNPRRKRSHAGREAELEEGEIYAKSDRSKLSGGNVASREASADISKPDVVEGRAAMPSATTTVSNDLRAKIRAMLMATL</sequence>
<protein>
    <recommendedName>
        <fullName evidence="8">SURP motif domain-containing protein</fullName>
    </recommendedName>
</protein>
<dbReference type="SUPFAM" id="SSF109905">
    <property type="entry name" value="Surp module (SWAP domain)"/>
    <property type="match status" value="2"/>
</dbReference>
<dbReference type="InterPro" id="IPR000061">
    <property type="entry name" value="Surp"/>
</dbReference>
<evidence type="ECO:0000256" key="1">
    <source>
        <dbReference type="ARBA" id="ARBA00022664"/>
    </source>
</evidence>
<keyword evidence="2" id="KW-0677">Repeat</keyword>
<evidence type="ECO:0000256" key="7">
    <source>
        <dbReference type="SAM" id="MobiDB-lite"/>
    </source>
</evidence>
<evidence type="ECO:0000256" key="5">
    <source>
        <dbReference type="ARBA" id="ARBA00023163"/>
    </source>
</evidence>
<reference evidence="9 10" key="1">
    <citation type="journal article" date="2024" name="G3 (Bethesda)">
        <title>Genome assembly of Hibiscus sabdariffa L. provides insights into metabolisms of medicinal natural products.</title>
        <authorList>
            <person name="Kim T."/>
        </authorList>
    </citation>
    <scope>NUCLEOTIDE SEQUENCE [LARGE SCALE GENOMIC DNA]</scope>
    <source>
        <strain evidence="9">TK-2024</strain>
        <tissue evidence="9">Old leaves</tissue>
    </source>
</reference>
<feature type="region of interest" description="Disordered" evidence="7">
    <location>
        <begin position="43"/>
        <end position="105"/>
    </location>
</feature>
<feature type="region of interest" description="Disordered" evidence="7">
    <location>
        <begin position="436"/>
        <end position="469"/>
    </location>
</feature>
<dbReference type="PANTHER" id="PTHR13161:SF15">
    <property type="entry name" value="SPLICING FACTOR, SUPPRESSOR OF WHITE-APRICOT HOMOLOG"/>
    <property type="match status" value="1"/>
</dbReference>
<dbReference type="Pfam" id="PF01805">
    <property type="entry name" value="Surp"/>
    <property type="match status" value="2"/>
</dbReference>
<feature type="compositionally biased region" description="Basic and acidic residues" evidence="7">
    <location>
        <begin position="230"/>
        <end position="242"/>
    </location>
</feature>
<keyword evidence="3" id="KW-0694">RNA-binding</keyword>
<feature type="compositionally biased region" description="Basic and acidic residues" evidence="7">
    <location>
        <begin position="798"/>
        <end position="818"/>
    </location>
</feature>
<dbReference type="PANTHER" id="PTHR13161">
    <property type="entry name" value="SPLICING FACTOR SUPPRESSOR OF WHITE APRICOT"/>
    <property type="match status" value="1"/>
</dbReference>
<name>A0ABR2FDT0_9ROSI</name>
<dbReference type="Proteomes" id="UP001472677">
    <property type="component" value="Unassembled WGS sequence"/>
</dbReference>
<evidence type="ECO:0000256" key="6">
    <source>
        <dbReference type="ARBA" id="ARBA00023187"/>
    </source>
</evidence>
<feature type="compositionally biased region" description="Basic residues" evidence="7">
    <location>
        <begin position="688"/>
        <end position="699"/>
    </location>
</feature>
<dbReference type="InterPro" id="IPR035967">
    <property type="entry name" value="SWAP/Surp_sf"/>
</dbReference>
<evidence type="ECO:0000313" key="9">
    <source>
        <dbReference type="EMBL" id="KAK8579064.1"/>
    </source>
</evidence>
<feature type="compositionally biased region" description="Basic and acidic residues" evidence="7">
    <location>
        <begin position="777"/>
        <end position="786"/>
    </location>
</feature>
<keyword evidence="6" id="KW-0508">mRNA splicing</keyword>
<feature type="compositionally biased region" description="Basic residues" evidence="7">
    <location>
        <begin position="723"/>
        <end position="757"/>
    </location>
</feature>
<evidence type="ECO:0000256" key="2">
    <source>
        <dbReference type="ARBA" id="ARBA00022737"/>
    </source>
</evidence>
<dbReference type="PROSITE" id="PS50128">
    <property type="entry name" value="SURP"/>
    <property type="match status" value="2"/>
</dbReference>
<feature type="compositionally biased region" description="Basic and acidic residues" evidence="7">
    <location>
        <begin position="436"/>
        <end position="458"/>
    </location>
</feature>
<dbReference type="Pfam" id="PF09750">
    <property type="entry name" value="DRY_EERY"/>
    <property type="match status" value="1"/>
</dbReference>
<feature type="compositionally biased region" description="Acidic residues" evidence="7">
    <location>
        <begin position="704"/>
        <end position="713"/>
    </location>
</feature>
<feature type="region of interest" description="Disordered" evidence="7">
    <location>
        <begin position="229"/>
        <end position="313"/>
    </location>
</feature>
<proteinExistence type="predicted"/>
<feature type="domain" description="SURP motif" evidence="8">
    <location>
        <begin position="376"/>
        <end position="418"/>
    </location>
</feature>
<comment type="caution">
    <text evidence="9">The sequence shown here is derived from an EMBL/GenBank/DDBJ whole genome shotgun (WGS) entry which is preliminary data.</text>
</comment>
<keyword evidence="4" id="KW-0805">Transcription regulation</keyword>
<dbReference type="InterPro" id="IPR019147">
    <property type="entry name" value="SWAP_N_domain"/>
</dbReference>
<feature type="compositionally biased region" description="Basic and acidic residues" evidence="7">
    <location>
        <begin position="758"/>
        <end position="767"/>
    </location>
</feature>
<feature type="compositionally biased region" description="Acidic residues" evidence="7">
    <location>
        <begin position="259"/>
        <end position="268"/>
    </location>
</feature>
<feature type="compositionally biased region" description="Basic and acidic residues" evidence="7">
    <location>
        <begin position="668"/>
        <end position="678"/>
    </location>
</feature>
<keyword evidence="5" id="KW-0804">Transcription</keyword>
<feature type="domain" description="SURP motif" evidence="8">
    <location>
        <begin position="172"/>
        <end position="214"/>
    </location>
</feature>
<dbReference type="InterPro" id="IPR040397">
    <property type="entry name" value="SWAP"/>
</dbReference>
<feature type="compositionally biased region" description="Basic and acidic residues" evidence="7">
    <location>
        <begin position="270"/>
        <end position="313"/>
    </location>
</feature>
<accession>A0ABR2FDT0</accession>
<gene>
    <name evidence="9" type="ORF">V6N12_069398</name>
</gene>
<organism evidence="9 10">
    <name type="scientific">Hibiscus sabdariffa</name>
    <name type="common">roselle</name>
    <dbReference type="NCBI Taxonomy" id="183260"/>
    <lineage>
        <taxon>Eukaryota</taxon>
        <taxon>Viridiplantae</taxon>
        <taxon>Streptophyta</taxon>
        <taxon>Embryophyta</taxon>
        <taxon>Tracheophyta</taxon>
        <taxon>Spermatophyta</taxon>
        <taxon>Magnoliopsida</taxon>
        <taxon>eudicotyledons</taxon>
        <taxon>Gunneridae</taxon>
        <taxon>Pentapetalae</taxon>
        <taxon>rosids</taxon>
        <taxon>malvids</taxon>
        <taxon>Malvales</taxon>
        <taxon>Malvaceae</taxon>
        <taxon>Malvoideae</taxon>
        <taxon>Hibiscus</taxon>
    </lineage>
</organism>
<feature type="region of interest" description="Disordered" evidence="7">
    <location>
        <begin position="339"/>
        <end position="363"/>
    </location>
</feature>
<feature type="compositionally biased region" description="Basic and acidic residues" evidence="7">
    <location>
        <begin position="339"/>
        <end position="352"/>
    </location>
</feature>
<evidence type="ECO:0000259" key="8">
    <source>
        <dbReference type="PROSITE" id="PS50128"/>
    </source>
</evidence>
<feature type="region of interest" description="Disordered" evidence="7">
    <location>
        <begin position="112"/>
        <end position="131"/>
    </location>
</feature>
<keyword evidence="1" id="KW-0507">mRNA processing</keyword>
<evidence type="ECO:0000256" key="4">
    <source>
        <dbReference type="ARBA" id="ARBA00023015"/>
    </source>
</evidence>
<dbReference type="SMART" id="SM00648">
    <property type="entry name" value="SWAP"/>
    <property type="match status" value="2"/>
</dbReference>
<dbReference type="SMART" id="SM01141">
    <property type="entry name" value="DRY_EERY"/>
    <property type="match status" value="1"/>
</dbReference>
<evidence type="ECO:0000256" key="3">
    <source>
        <dbReference type="ARBA" id="ARBA00022884"/>
    </source>
</evidence>
<keyword evidence="10" id="KW-1185">Reference proteome</keyword>
<dbReference type="Gene3D" id="1.10.10.790">
    <property type="entry name" value="Surp module"/>
    <property type="match status" value="2"/>
</dbReference>